<evidence type="ECO:0000313" key="1">
    <source>
        <dbReference type="EMBL" id="RYR43968.1"/>
    </source>
</evidence>
<dbReference type="EMBL" id="SDMP01000008">
    <property type="protein sequence ID" value="RYR43968.1"/>
    <property type="molecule type" value="Genomic_DNA"/>
</dbReference>
<name>A0A445BZM6_ARAHY</name>
<protein>
    <submittedName>
        <fullName evidence="1">Uncharacterized protein</fullName>
    </submittedName>
</protein>
<comment type="caution">
    <text evidence="1">The sequence shown here is derived from an EMBL/GenBank/DDBJ whole genome shotgun (WGS) entry which is preliminary data.</text>
</comment>
<evidence type="ECO:0000313" key="2">
    <source>
        <dbReference type="Proteomes" id="UP000289738"/>
    </source>
</evidence>
<reference evidence="1 2" key="1">
    <citation type="submission" date="2019-01" db="EMBL/GenBank/DDBJ databases">
        <title>Sequencing of cultivated peanut Arachis hypogaea provides insights into genome evolution and oil improvement.</title>
        <authorList>
            <person name="Chen X."/>
        </authorList>
    </citation>
    <scope>NUCLEOTIDE SEQUENCE [LARGE SCALE GENOMIC DNA]</scope>
    <source>
        <strain evidence="2">cv. Fuhuasheng</strain>
        <tissue evidence="1">Leaves</tissue>
    </source>
</reference>
<accession>A0A445BZM6</accession>
<sequence length="72" mass="8288">MTFNTFEEGKWKSNISPTQKTNLLARLNCPTRIYIHILKDVGCFASFTSVLFKSSRDAKTTQVVKHICMLYN</sequence>
<proteinExistence type="predicted"/>
<dbReference type="AlphaFoldDB" id="A0A445BZM6"/>
<dbReference type="Proteomes" id="UP000289738">
    <property type="component" value="Chromosome A08"/>
</dbReference>
<gene>
    <name evidence="1" type="ORF">Ahy_A08g040342</name>
</gene>
<keyword evidence="2" id="KW-1185">Reference proteome</keyword>
<organism evidence="1 2">
    <name type="scientific">Arachis hypogaea</name>
    <name type="common">Peanut</name>
    <dbReference type="NCBI Taxonomy" id="3818"/>
    <lineage>
        <taxon>Eukaryota</taxon>
        <taxon>Viridiplantae</taxon>
        <taxon>Streptophyta</taxon>
        <taxon>Embryophyta</taxon>
        <taxon>Tracheophyta</taxon>
        <taxon>Spermatophyta</taxon>
        <taxon>Magnoliopsida</taxon>
        <taxon>eudicotyledons</taxon>
        <taxon>Gunneridae</taxon>
        <taxon>Pentapetalae</taxon>
        <taxon>rosids</taxon>
        <taxon>fabids</taxon>
        <taxon>Fabales</taxon>
        <taxon>Fabaceae</taxon>
        <taxon>Papilionoideae</taxon>
        <taxon>50 kb inversion clade</taxon>
        <taxon>dalbergioids sensu lato</taxon>
        <taxon>Dalbergieae</taxon>
        <taxon>Pterocarpus clade</taxon>
        <taxon>Arachis</taxon>
    </lineage>
</organism>